<keyword evidence="3" id="KW-0677">Repeat</keyword>
<organism evidence="12 13">
    <name type="scientific">Shewanella frigidimarina (strain NCIMB 400)</name>
    <dbReference type="NCBI Taxonomy" id="318167"/>
    <lineage>
        <taxon>Bacteria</taxon>
        <taxon>Pseudomonadati</taxon>
        <taxon>Pseudomonadota</taxon>
        <taxon>Gammaproteobacteria</taxon>
        <taxon>Alteromonadales</taxon>
        <taxon>Shewanellaceae</taxon>
        <taxon>Shewanella</taxon>
    </lineage>
</organism>
<dbReference type="PANTHER" id="PTHR22777:SF4">
    <property type="entry name" value="UPF0053 PROTEIN SLL1254"/>
    <property type="match status" value="1"/>
</dbReference>
<feature type="transmembrane region" description="Helical" evidence="9">
    <location>
        <begin position="99"/>
        <end position="118"/>
    </location>
</feature>
<dbReference type="InterPro" id="IPR002550">
    <property type="entry name" value="CNNM"/>
</dbReference>
<feature type="domain" description="CNNM transmembrane" evidence="11">
    <location>
        <begin position="8"/>
        <end position="189"/>
    </location>
</feature>
<dbReference type="AlphaFoldDB" id="Q085V0"/>
<evidence type="ECO:0000256" key="6">
    <source>
        <dbReference type="ARBA" id="ARBA00023136"/>
    </source>
</evidence>
<name>Q085V0_SHEFN</name>
<keyword evidence="4 8" id="KW-1133">Transmembrane helix</keyword>
<dbReference type="Proteomes" id="UP000000684">
    <property type="component" value="Chromosome"/>
</dbReference>
<accession>Q085V0</accession>
<keyword evidence="13" id="KW-1185">Reference proteome</keyword>
<protein>
    <recommendedName>
        <fullName evidence="14">Hemolysin</fullName>
    </recommendedName>
</protein>
<proteinExistence type="predicted"/>
<dbReference type="Gene3D" id="3.10.580.10">
    <property type="entry name" value="CBS-domain"/>
    <property type="match status" value="1"/>
</dbReference>
<dbReference type="PROSITE" id="PS51846">
    <property type="entry name" value="CNNM"/>
    <property type="match status" value="1"/>
</dbReference>
<evidence type="ECO:0000259" key="10">
    <source>
        <dbReference type="PROSITE" id="PS51371"/>
    </source>
</evidence>
<evidence type="ECO:0000256" key="2">
    <source>
        <dbReference type="ARBA" id="ARBA00022692"/>
    </source>
</evidence>
<comment type="subcellular location">
    <subcellularLocation>
        <location evidence="1">Membrane</location>
        <topology evidence="1">Multi-pass membrane protein</topology>
    </subcellularLocation>
</comment>
<evidence type="ECO:0000256" key="9">
    <source>
        <dbReference type="SAM" id="Phobius"/>
    </source>
</evidence>
<evidence type="ECO:0000256" key="1">
    <source>
        <dbReference type="ARBA" id="ARBA00004141"/>
    </source>
</evidence>
<evidence type="ECO:0000259" key="11">
    <source>
        <dbReference type="PROSITE" id="PS51846"/>
    </source>
</evidence>
<feature type="transmembrane region" description="Helical" evidence="9">
    <location>
        <begin position="12"/>
        <end position="39"/>
    </location>
</feature>
<dbReference type="InterPro" id="IPR000644">
    <property type="entry name" value="CBS_dom"/>
</dbReference>
<keyword evidence="2 8" id="KW-0812">Transmembrane</keyword>
<feature type="domain" description="CBS" evidence="10">
    <location>
        <begin position="272"/>
        <end position="330"/>
    </location>
</feature>
<evidence type="ECO:0008006" key="14">
    <source>
        <dbReference type="Google" id="ProtNLM"/>
    </source>
</evidence>
<evidence type="ECO:0000313" key="12">
    <source>
        <dbReference type="EMBL" id="ABI70965.1"/>
    </source>
</evidence>
<evidence type="ECO:0000256" key="8">
    <source>
        <dbReference type="PROSITE-ProRule" id="PRU01193"/>
    </source>
</evidence>
<dbReference type="PROSITE" id="PS51371">
    <property type="entry name" value="CBS"/>
    <property type="match status" value="1"/>
</dbReference>
<dbReference type="EMBL" id="CP000447">
    <property type="protein sequence ID" value="ABI70965.1"/>
    <property type="molecule type" value="Genomic_DNA"/>
</dbReference>
<dbReference type="KEGG" id="sfr:Sfri_1112"/>
<dbReference type="SUPFAM" id="SSF54631">
    <property type="entry name" value="CBS-domain pair"/>
    <property type="match status" value="1"/>
</dbReference>
<dbReference type="InterPro" id="IPR046342">
    <property type="entry name" value="CBS_dom_sf"/>
</dbReference>
<dbReference type="Pfam" id="PF00571">
    <property type="entry name" value="CBS"/>
    <property type="match status" value="2"/>
</dbReference>
<evidence type="ECO:0000256" key="3">
    <source>
        <dbReference type="ARBA" id="ARBA00022737"/>
    </source>
</evidence>
<dbReference type="PANTHER" id="PTHR22777">
    <property type="entry name" value="HEMOLYSIN-RELATED"/>
    <property type="match status" value="1"/>
</dbReference>
<keyword evidence="6 8" id="KW-0472">Membrane</keyword>
<dbReference type="eggNOG" id="COG1253">
    <property type="taxonomic scope" value="Bacteria"/>
</dbReference>
<dbReference type="CDD" id="cd04590">
    <property type="entry name" value="CBS_pair_CorC_HlyC_assoc"/>
    <property type="match status" value="1"/>
</dbReference>
<evidence type="ECO:0000256" key="4">
    <source>
        <dbReference type="ARBA" id="ARBA00022989"/>
    </source>
</evidence>
<gene>
    <name evidence="12" type="ordered locus">Sfri_1112</name>
</gene>
<sequence length="360" mass="40288">MAFYEEVFTHTMLTLLLIVSFAILISFLCSIFEAVLLSVTPSYIATLKETNPFIAAQLDKQKQNIDSPLVSILTLNTISHTMGASVAGAQAAIVFGSHMLGVFSAVLTFLILFLSEIIPKTLGANHWRKLAPSVSVCLFWMEKITMPLIWMSQKVTNLLGKGNNGQYIRQELSAMSKMGKDSGELSEQESQILTQMLSMKDMHVSDIMTPRTVIFKLSTHITHAQFTDQYLSSPFTRFPIYQGDRDNVIGYVNRNDIILQSRQIPDTEIGTHLKTLLAVPSSVRVLPLFQLMIKRNAKMALVVDEYGSSEGIVTIEDIIETLIGLEIVDSKDLAPNMQALARKLWQRRIKNKGLVIYDDN</sequence>
<evidence type="ECO:0000256" key="7">
    <source>
        <dbReference type="PROSITE-ProRule" id="PRU00703"/>
    </source>
</evidence>
<dbReference type="Pfam" id="PF01595">
    <property type="entry name" value="CNNM"/>
    <property type="match status" value="1"/>
</dbReference>
<dbReference type="InterPro" id="IPR044751">
    <property type="entry name" value="Ion_transp-like_CBS"/>
</dbReference>
<keyword evidence="5 7" id="KW-0129">CBS domain</keyword>
<dbReference type="STRING" id="318167.Sfri_1112"/>
<reference evidence="12 13" key="1">
    <citation type="submission" date="2006-08" db="EMBL/GenBank/DDBJ databases">
        <title>Complete sequence of Shewanella frigidimarina NCIMB 400.</title>
        <authorList>
            <consortium name="US DOE Joint Genome Institute"/>
            <person name="Copeland A."/>
            <person name="Lucas S."/>
            <person name="Lapidus A."/>
            <person name="Barry K."/>
            <person name="Detter J.C."/>
            <person name="Glavina del Rio T."/>
            <person name="Hammon N."/>
            <person name="Israni S."/>
            <person name="Dalin E."/>
            <person name="Tice H."/>
            <person name="Pitluck S."/>
            <person name="Fredrickson J.K."/>
            <person name="Kolker E."/>
            <person name="McCuel L.A."/>
            <person name="DiChristina T."/>
            <person name="Nealson K.H."/>
            <person name="Newman D."/>
            <person name="Tiedje J.M."/>
            <person name="Zhou J."/>
            <person name="Romine M.F."/>
            <person name="Culley D.E."/>
            <person name="Serres M."/>
            <person name="Chertkov O."/>
            <person name="Brettin T."/>
            <person name="Bruce D."/>
            <person name="Han C."/>
            <person name="Tapia R."/>
            <person name="Gilna P."/>
            <person name="Schmutz J."/>
            <person name="Larimer F."/>
            <person name="Land M."/>
            <person name="Hauser L."/>
            <person name="Kyrpides N."/>
            <person name="Mikhailova N."/>
            <person name="Richardson P."/>
        </authorList>
    </citation>
    <scope>NUCLEOTIDE SEQUENCE [LARGE SCALE GENOMIC DNA]</scope>
    <source>
        <strain evidence="12 13">NCIMB 400</strain>
    </source>
</reference>
<dbReference type="GO" id="GO:0005886">
    <property type="term" value="C:plasma membrane"/>
    <property type="evidence" value="ECO:0007669"/>
    <property type="project" value="TreeGrafter"/>
</dbReference>
<evidence type="ECO:0000313" key="13">
    <source>
        <dbReference type="Proteomes" id="UP000000684"/>
    </source>
</evidence>
<evidence type="ECO:0000256" key="5">
    <source>
        <dbReference type="ARBA" id="ARBA00023122"/>
    </source>
</evidence>
<dbReference type="HOGENOM" id="CLU_015237_4_1_6"/>